<dbReference type="SUPFAM" id="SSF158472">
    <property type="entry name" value="HAMP domain-like"/>
    <property type="match status" value="1"/>
</dbReference>
<dbReference type="SMART" id="SM00304">
    <property type="entry name" value="HAMP"/>
    <property type="match status" value="1"/>
</dbReference>
<comment type="caution">
    <text evidence="10">The sequence shown here is derived from an EMBL/GenBank/DDBJ whole genome shotgun (WGS) entry which is preliminary data.</text>
</comment>
<proteinExistence type="predicted"/>
<dbReference type="GO" id="GO:0016020">
    <property type="term" value="C:membrane"/>
    <property type="evidence" value="ECO:0007669"/>
    <property type="project" value="UniProtKB-SubCell"/>
</dbReference>
<keyword evidence="13" id="KW-1185">Reference proteome</keyword>
<evidence type="ECO:0000256" key="4">
    <source>
        <dbReference type="ARBA" id="ARBA00022553"/>
    </source>
</evidence>
<reference evidence="12 13" key="1">
    <citation type="journal article" date="2019" name="Nat. Med.">
        <title>A library of human gut bacterial isolates paired with longitudinal multiomics data enables mechanistic microbiome research.</title>
        <authorList>
            <person name="Poyet M."/>
            <person name="Groussin M."/>
            <person name="Gibbons S.M."/>
            <person name="Avila-Pacheco J."/>
            <person name="Jiang X."/>
            <person name="Kearney S.M."/>
            <person name="Perrotta A.R."/>
            <person name="Berdy B."/>
            <person name="Zhao S."/>
            <person name="Lieberman T.D."/>
            <person name="Swanson P.K."/>
            <person name="Smith M."/>
            <person name="Roesemann S."/>
            <person name="Alexander J.E."/>
            <person name="Rich S.A."/>
            <person name="Livny J."/>
            <person name="Vlamakis H."/>
            <person name="Clish C."/>
            <person name="Bullock K."/>
            <person name="Deik A."/>
            <person name="Scott J."/>
            <person name="Pierce K.A."/>
            <person name="Xavier R.J."/>
            <person name="Alm E.J."/>
        </authorList>
    </citation>
    <scope>NUCLEOTIDE SEQUENCE [LARGE SCALE GENOMIC DNA]</scope>
    <source>
        <strain evidence="10 12">BIOML-A4</strain>
        <strain evidence="11 13">BIOML-A5</strain>
    </source>
</reference>
<dbReference type="Gene3D" id="6.10.340.10">
    <property type="match status" value="1"/>
</dbReference>
<dbReference type="AlphaFoldDB" id="A0A6N7S839"/>
<evidence type="ECO:0000313" key="12">
    <source>
        <dbReference type="Proteomes" id="UP000433575"/>
    </source>
</evidence>
<evidence type="ECO:0000313" key="10">
    <source>
        <dbReference type="EMBL" id="MSA90053.1"/>
    </source>
</evidence>
<feature type="domain" description="HAMP" evidence="9">
    <location>
        <begin position="307"/>
        <end position="359"/>
    </location>
</feature>
<dbReference type="Pfam" id="PF02518">
    <property type="entry name" value="HATPase_c"/>
    <property type="match status" value="1"/>
</dbReference>
<dbReference type="PRINTS" id="PR00344">
    <property type="entry name" value="BCTRLSENSOR"/>
</dbReference>
<dbReference type="InterPro" id="IPR003660">
    <property type="entry name" value="HAMP_dom"/>
</dbReference>
<protein>
    <recommendedName>
        <fullName evidence="3">histidine kinase</fullName>
        <ecNumber evidence="3">2.7.13.3</ecNumber>
    </recommendedName>
</protein>
<dbReference type="InterPro" id="IPR004358">
    <property type="entry name" value="Sig_transdc_His_kin-like_C"/>
</dbReference>
<keyword evidence="8" id="KW-0812">Transmembrane</keyword>
<evidence type="ECO:0000256" key="5">
    <source>
        <dbReference type="ARBA" id="ARBA00022679"/>
    </source>
</evidence>
<keyword evidence="6" id="KW-0418">Kinase</keyword>
<keyword evidence="4" id="KW-0597">Phosphoprotein</keyword>
<organism evidence="10 12">
    <name type="scientific">Holdemania massiliensis</name>
    <dbReference type="NCBI Taxonomy" id="1468449"/>
    <lineage>
        <taxon>Bacteria</taxon>
        <taxon>Bacillati</taxon>
        <taxon>Bacillota</taxon>
        <taxon>Erysipelotrichia</taxon>
        <taxon>Erysipelotrichales</taxon>
        <taxon>Erysipelotrichaceae</taxon>
        <taxon>Holdemania</taxon>
    </lineage>
</organism>
<evidence type="ECO:0000256" key="2">
    <source>
        <dbReference type="ARBA" id="ARBA00004370"/>
    </source>
</evidence>
<dbReference type="EC" id="2.7.13.3" evidence="3"/>
<dbReference type="InterPro" id="IPR050640">
    <property type="entry name" value="Bact_2-comp_sensor_kinase"/>
</dbReference>
<name>A0A6N7S839_9FIRM</name>
<dbReference type="Pfam" id="PF00672">
    <property type="entry name" value="HAMP"/>
    <property type="match status" value="1"/>
</dbReference>
<evidence type="ECO:0000256" key="3">
    <source>
        <dbReference type="ARBA" id="ARBA00012438"/>
    </source>
</evidence>
<dbReference type="InterPro" id="IPR010559">
    <property type="entry name" value="Sig_transdc_His_kin_internal"/>
</dbReference>
<dbReference type="Pfam" id="PF06580">
    <property type="entry name" value="His_kinase"/>
    <property type="match status" value="1"/>
</dbReference>
<evidence type="ECO:0000259" key="9">
    <source>
        <dbReference type="PROSITE" id="PS50885"/>
    </source>
</evidence>
<dbReference type="InterPro" id="IPR036890">
    <property type="entry name" value="HATPase_C_sf"/>
</dbReference>
<keyword evidence="8" id="KW-0472">Membrane</keyword>
<dbReference type="Proteomes" id="UP000433575">
    <property type="component" value="Unassembled WGS sequence"/>
</dbReference>
<dbReference type="InterPro" id="IPR003594">
    <property type="entry name" value="HATPase_dom"/>
</dbReference>
<dbReference type="EMBL" id="WKPI01000021">
    <property type="protein sequence ID" value="MSC33783.1"/>
    <property type="molecule type" value="Genomic_DNA"/>
</dbReference>
<dbReference type="CDD" id="cd06225">
    <property type="entry name" value="HAMP"/>
    <property type="match status" value="1"/>
</dbReference>
<evidence type="ECO:0000256" key="8">
    <source>
        <dbReference type="SAM" id="Phobius"/>
    </source>
</evidence>
<evidence type="ECO:0000256" key="7">
    <source>
        <dbReference type="ARBA" id="ARBA00023012"/>
    </source>
</evidence>
<dbReference type="Proteomes" id="UP000480929">
    <property type="component" value="Unassembled WGS sequence"/>
</dbReference>
<dbReference type="RefSeq" id="WP_154239180.1">
    <property type="nucleotide sequence ID" value="NZ_CALJPI010000289.1"/>
</dbReference>
<sequence>MKRKDIKDWLVSLLPPRLSVKLAAALGALVLVMTTVTSFVTYQYFAHILTQENLKKDAQVLRQNAQQLEGFIRELTVLSRSLLADPQLQQFCHTADPDYFQKEAAADLLTRTLSVQDLIHSALIRHEDQVLWNLYPLDHTFDPLAQSQKTREPAGFTEAFLLKSGVEQLRLAAYHTPIADLVHPQQKIGELWILLDLRQLESLIQTWNLPQQEITLMQDQTVLIASPSGLNEQLLNRLAGDQPPSPLQSVPGGFLLSSPVAGTPYTLFSYRSKATLRGQASFLIVFFSLFSLLIFLLFVMILSRIVRRFTAPLSTLTAGLNQFAAGDLNTQITLHSHDELEMLGDTFNSMVVRIHELLDQAVEDEKIRRKLKFDMMISKIHPHFIYNTLNSVIVMARRAGNQEVVDMVRALILILQDGMAVHEDLLMDTIERERAVIEAYVTIQNYRYKQKFSVVYDIDPALNELLIAKNILQPLVENAIFHGIIPKEGPGQLTLSIQRQNDQLHVEVRDDGVGLSAELASRIEQGSAALNAHREAEKNSVHAIALVNVCERLEFLYGDPVTLHVESELGQGTAFIFDLPIIEKGGLPQ</sequence>
<dbReference type="PROSITE" id="PS50885">
    <property type="entry name" value="HAMP"/>
    <property type="match status" value="1"/>
</dbReference>
<dbReference type="GO" id="GO:0000155">
    <property type="term" value="F:phosphorelay sensor kinase activity"/>
    <property type="evidence" value="ECO:0007669"/>
    <property type="project" value="InterPro"/>
</dbReference>
<dbReference type="Gene3D" id="3.30.565.10">
    <property type="entry name" value="Histidine kinase-like ATPase, C-terminal domain"/>
    <property type="match status" value="1"/>
</dbReference>
<keyword evidence="5" id="KW-0808">Transferase</keyword>
<dbReference type="PANTHER" id="PTHR34220:SF7">
    <property type="entry name" value="SENSOR HISTIDINE KINASE YPDA"/>
    <property type="match status" value="1"/>
</dbReference>
<evidence type="ECO:0000256" key="1">
    <source>
        <dbReference type="ARBA" id="ARBA00000085"/>
    </source>
</evidence>
<evidence type="ECO:0000313" key="11">
    <source>
        <dbReference type="EMBL" id="MSC33783.1"/>
    </source>
</evidence>
<gene>
    <name evidence="11" type="ORF">GKD88_11695</name>
    <name evidence="10" type="ORF">GKE08_12020</name>
</gene>
<accession>A0A6N7S839</accession>
<comment type="subcellular location">
    <subcellularLocation>
        <location evidence="2">Membrane</location>
    </subcellularLocation>
</comment>
<evidence type="ECO:0000313" key="13">
    <source>
        <dbReference type="Proteomes" id="UP000480929"/>
    </source>
</evidence>
<comment type="catalytic activity">
    <reaction evidence="1">
        <text>ATP + protein L-histidine = ADP + protein N-phospho-L-histidine.</text>
        <dbReference type="EC" id="2.7.13.3"/>
    </reaction>
</comment>
<evidence type="ECO:0000256" key="6">
    <source>
        <dbReference type="ARBA" id="ARBA00022777"/>
    </source>
</evidence>
<keyword evidence="8" id="KW-1133">Transmembrane helix</keyword>
<dbReference type="SUPFAM" id="SSF55874">
    <property type="entry name" value="ATPase domain of HSP90 chaperone/DNA topoisomerase II/histidine kinase"/>
    <property type="match status" value="1"/>
</dbReference>
<feature type="transmembrane region" description="Helical" evidence="8">
    <location>
        <begin position="280"/>
        <end position="302"/>
    </location>
</feature>
<dbReference type="EMBL" id="WKPJ01000019">
    <property type="protein sequence ID" value="MSA90053.1"/>
    <property type="molecule type" value="Genomic_DNA"/>
</dbReference>
<dbReference type="PANTHER" id="PTHR34220">
    <property type="entry name" value="SENSOR HISTIDINE KINASE YPDA"/>
    <property type="match status" value="1"/>
</dbReference>
<dbReference type="OrthoDB" id="138378at2"/>
<keyword evidence="7" id="KW-0902">Two-component regulatory system</keyword>